<sequence>MTRLGVFRNCRFLNCIISFIKKLQFPDDTSCIPTAFPATFLFAYSNDLSSKTVLDTWNELAGYESSAKTDFANFGTVRFDSKNEMDMEFHTNLKDTTTTIKNNLPDPKLVLQNPGVGSNVFDVIEKFFSNTEAPVCGSILFILLKRYPDEADTSRLVSLIRSHHAIVHVITSANPAGGYYPKAMYSVTSKTNGLGPFEPDSQFWEIIDRLPMFSNPYPVYSRNIQVTGSGTMSLPALYLPKPDQYWICVTYQDHLPIDSLKSINIRWTNPNDSGYFEIDTNVVDGSEDTETYASEWNNFGVSNYNMTLDYDYLGTDAQNLQIRIYSKTPLNNWLPYSD</sequence>
<proteinExistence type="predicted"/>
<keyword evidence="3" id="KW-1185">Reference proteome</keyword>
<dbReference type="AlphaFoldDB" id="A0A2G5VQ38"/>
<comment type="caution">
    <text evidence="2">The sequence shown here is derived from an EMBL/GenBank/DDBJ whole genome shotgun (WGS) entry which is preliminary data.</text>
</comment>
<reference evidence="3" key="1">
    <citation type="submission" date="2017-10" db="EMBL/GenBank/DDBJ databases">
        <title>Rapid genome shrinkage in a self-fertile nematode reveals novel sperm competition proteins.</title>
        <authorList>
            <person name="Yin D."/>
            <person name="Schwarz E.M."/>
            <person name="Thomas C.G."/>
            <person name="Felde R.L."/>
            <person name="Korf I.F."/>
            <person name="Cutter A.D."/>
            <person name="Schartner C.M."/>
            <person name="Ralston E.J."/>
            <person name="Meyer B.J."/>
            <person name="Haag E.S."/>
        </authorList>
    </citation>
    <scope>NUCLEOTIDE SEQUENCE [LARGE SCALE GENOMIC DNA]</scope>
    <source>
        <strain evidence="3">JU1422</strain>
    </source>
</reference>
<gene>
    <name evidence="2" type="primary">Cnig_chr_I.g3384</name>
    <name evidence="2" type="ORF">B9Z55_003384</name>
</gene>
<dbReference type="GO" id="GO:0045087">
    <property type="term" value="P:innate immune response"/>
    <property type="evidence" value="ECO:0007669"/>
    <property type="project" value="TreeGrafter"/>
</dbReference>
<name>A0A2G5VQ38_9PELO</name>
<dbReference type="OrthoDB" id="5806460at2759"/>
<feature type="domain" description="DUF7154" evidence="1">
    <location>
        <begin position="223"/>
        <end position="327"/>
    </location>
</feature>
<dbReference type="Proteomes" id="UP000230233">
    <property type="component" value="Chromosome I"/>
</dbReference>
<dbReference type="STRING" id="1611254.A0A2G5VQ38"/>
<dbReference type="PANTHER" id="PTHR23062:SF3">
    <property type="entry name" value="ANF_RECEPTOR DOMAIN-CONTAINING PROTEIN-RELATED"/>
    <property type="match status" value="1"/>
</dbReference>
<dbReference type="EMBL" id="PDUG01000001">
    <property type="protein sequence ID" value="PIC53883.1"/>
    <property type="molecule type" value="Genomic_DNA"/>
</dbReference>
<dbReference type="PANTHER" id="PTHR23062">
    <property type="entry name" value="HYPOTHETICAL PROTEIN C.ELEGANS"/>
    <property type="match status" value="1"/>
</dbReference>
<protein>
    <recommendedName>
        <fullName evidence="1">DUF7154 domain-containing protein</fullName>
    </recommendedName>
</protein>
<evidence type="ECO:0000313" key="2">
    <source>
        <dbReference type="EMBL" id="PIC53883.1"/>
    </source>
</evidence>
<accession>A0A2G5VQ38</accession>
<dbReference type="Pfam" id="PF23673">
    <property type="entry name" value="DUF7154"/>
    <property type="match status" value="1"/>
</dbReference>
<evidence type="ECO:0000313" key="3">
    <source>
        <dbReference type="Proteomes" id="UP000230233"/>
    </source>
</evidence>
<organism evidence="2 3">
    <name type="scientific">Caenorhabditis nigoni</name>
    <dbReference type="NCBI Taxonomy" id="1611254"/>
    <lineage>
        <taxon>Eukaryota</taxon>
        <taxon>Metazoa</taxon>
        <taxon>Ecdysozoa</taxon>
        <taxon>Nematoda</taxon>
        <taxon>Chromadorea</taxon>
        <taxon>Rhabditida</taxon>
        <taxon>Rhabditina</taxon>
        <taxon>Rhabditomorpha</taxon>
        <taxon>Rhabditoidea</taxon>
        <taxon>Rhabditidae</taxon>
        <taxon>Peloderinae</taxon>
        <taxon>Caenorhabditis</taxon>
    </lineage>
</organism>
<dbReference type="InterPro" id="IPR055578">
    <property type="entry name" value="DUF7154"/>
</dbReference>
<evidence type="ECO:0000259" key="1">
    <source>
        <dbReference type="Pfam" id="PF23673"/>
    </source>
</evidence>